<name>A0A1F4S0Q2_UNCSA</name>
<dbReference type="AlphaFoldDB" id="A0A1F4S0Q2"/>
<keyword evidence="1" id="KW-0285">Flavoprotein</keyword>
<protein>
    <recommendedName>
        <fullName evidence="3">NADPH-dependent FMN reductase-like domain-containing protein</fullName>
    </recommendedName>
</protein>
<evidence type="ECO:0000313" key="4">
    <source>
        <dbReference type="EMBL" id="OGC14016.1"/>
    </source>
</evidence>
<dbReference type="Pfam" id="PF03358">
    <property type="entry name" value="FMN_red"/>
    <property type="match status" value="1"/>
</dbReference>
<evidence type="ECO:0000256" key="1">
    <source>
        <dbReference type="ARBA" id="ARBA00022630"/>
    </source>
</evidence>
<dbReference type="InterPro" id="IPR005025">
    <property type="entry name" value="FMN_Rdtase-like_dom"/>
</dbReference>
<dbReference type="Proteomes" id="UP000177905">
    <property type="component" value="Unassembled WGS sequence"/>
</dbReference>
<dbReference type="SUPFAM" id="SSF52218">
    <property type="entry name" value="Flavoproteins"/>
    <property type="match status" value="1"/>
</dbReference>
<gene>
    <name evidence="4" type="ORF">A2290_02370</name>
</gene>
<dbReference type="PANTHER" id="PTHR43278">
    <property type="entry name" value="NAD(P)H-DEPENDENT FMN-CONTAINING OXIDOREDUCTASE YWQN-RELATED"/>
    <property type="match status" value="1"/>
</dbReference>
<dbReference type="PANTHER" id="PTHR43278:SF2">
    <property type="entry name" value="IRON-SULFUR FLAVOPROTEIN"/>
    <property type="match status" value="1"/>
</dbReference>
<dbReference type="EMBL" id="MEUA01000044">
    <property type="protein sequence ID" value="OGC14016.1"/>
    <property type="molecule type" value="Genomic_DNA"/>
</dbReference>
<keyword evidence="2" id="KW-0288">FMN</keyword>
<dbReference type="InterPro" id="IPR029039">
    <property type="entry name" value="Flavoprotein-like_sf"/>
</dbReference>
<dbReference type="Gene3D" id="3.40.50.360">
    <property type="match status" value="1"/>
</dbReference>
<evidence type="ECO:0000256" key="2">
    <source>
        <dbReference type="ARBA" id="ARBA00022643"/>
    </source>
</evidence>
<reference evidence="4 5" key="1">
    <citation type="journal article" date="2016" name="Nat. Commun.">
        <title>Thousands of microbial genomes shed light on interconnected biogeochemical processes in an aquifer system.</title>
        <authorList>
            <person name="Anantharaman K."/>
            <person name="Brown C.T."/>
            <person name="Hug L.A."/>
            <person name="Sharon I."/>
            <person name="Castelle C.J."/>
            <person name="Probst A.J."/>
            <person name="Thomas B.C."/>
            <person name="Singh A."/>
            <person name="Wilkins M.J."/>
            <person name="Karaoz U."/>
            <person name="Brodie E.L."/>
            <person name="Williams K.H."/>
            <person name="Hubbard S.S."/>
            <person name="Banfield J.F."/>
        </authorList>
    </citation>
    <scope>NUCLEOTIDE SEQUENCE [LARGE SCALE GENOMIC DNA]</scope>
</reference>
<sequence>MKIFAISGSPRENSFTDKMLNSFVEGLGAAVQISKFYPHKMEIGHCIGCLTCWTKTKGVCCFRDDMDKILPEIQSADIVILAFSLFVDGIPSHVKKVLDRMIPLLKGGMYIDKDGHTRHFIRKPKTQKAILISSCGFPELDNFNAVKTHFEAICKNTQWIPSGYIFIPAAGAKARPQIAKKLDIIKEAGRTLVQQGKVSESLEQEIGKEVIDRDLYRAIATANFEGKPFEVIKGLFSATVSRFKKK</sequence>
<feature type="domain" description="NADPH-dependent FMN reductase-like" evidence="3">
    <location>
        <begin position="1"/>
        <end position="102"/>
    </location>
</feature>
<evidence type="ECO:0000313" key="5">
    <source>
        <dbReference type="Proteomes" id="UP000177905"/>
    </source>
</evidence>
<evidence type="ECO:0000259" key="3">
    <source>
        <dbReference type="Pfam" id="PF03358"/>
    </source>
</evidence>
<dbReference type="GO" id="GO:0016491">
    <property type="term" value="F:oxidoreductase activity"/>
    <property type="evidence" value="ECO:0007669"/>
    <property type="project" value="InterPro"/>
</dbReference>
<proteinExistence type="predicted"/>
<dbReference type="InterPro" id="IPR051796">
    <property type="entry name" value="ISF_SsuE-like"/>
</dbReference>
<organism evidence="4 5">
    <name type="scientific">candidate division WOR-1 bacterium RIFOXYB2_FULL_36_35</name>
    <dbReference type="NCBI Taxonomy" id="1802578"/>
    <lineage>
        <taxon>Bacteria</taxon>
        <taxon>Bacillati</taxon>
        <taxon>Saganbacteria</taxon>
    </lineage>
</organism>
<comment type="caution">
    <text evidence="4">The sequence shown here is derived from an EMBL/GenBank/DDBJ whole genome shotgun (WGS) entry which is preliminary data.</text>
</comment>
<accession>A0A1F4S0Q2</accession>